<dbReference type="GO" id="GO:0009055">
    <property type="term" value="F:electron transfer activity"/>
    <property type="evidence" value="ECO:0007669"/>
    <property type="project" value="TreeGrafter"/>
</dbReference>
<accession>A0A844H3C5</accession>
<dbReference type="PANTHER" id="PTHR11632:SF51">
    <property type="entry name" value="SUCCINATE DEHYDROGENASE [UBIQUINONE] FLAVOPROTEIN SUBUNIT, MITOCHONDRIAL"/>
    <property type="match status" value="1"/>
</dbReference>
<evidence type="ECO:0000259" key="1">
    <source>
        <dbReference type="Pfam" id="PF07992"/>
    </source>
</evidence>
<dbReference type="PRINTS" id="PR00368">
    <property type="entry name" value="FADPNR"/>
</dbReference>
<dbReference type="SUPFAM" id="SSF51905">
    <property type="entry name" value="FAD/NAD(P)-binding domain"/>
    <property type="match status" value="1"/>
</dbReference>
<protein>
    <submittedName>
        <fullName evidence="2">FAD-dependent oxidoreductase</fullName>
    </submittedName>
</protein>
<dbReference type="InterPro" id="IPR030664">
    <property type="entry name" value="SdhA/FrdA/AprA"/>
</dbReference>
<sequence>MQERTLPHDLLELDTDVLVIGGGPAGTWAALSARQAGARVVLVDKGYCGTSGVGAAATIGHWWVPPESREAAMAAKNADGRDLGERRWMARILTETWQAWPEFAGPRGYIGDVSYRGAVGGQFLLQGPVYLKEMRRLIHRAGVTILDHAPALTLRQDQHGAVCGAEGVLLRKNAPWRIDARAVVIAAGGCTFRSGCLGGHVNTGDSVLMAAEAGARVSGMEFSNYYG</sequence>
<dbReference type="RefSeq" id="WP_155063305.1">
    <property type="nucleotide sequence ID" value="NZ_WMIF01000003.1"/>
</dbReference>
<dbReference type="InterPro" id="IPR023753">
    <property type="entry name" value="FAD/NAD-binding_dom"/>
</dbReference>
<reference evidence="2 3" key="1">
    <citation type="submission" date="2019-11" db="EMBL/GenBank/DDBJ databases">
        <authorList>
            <person name="Dong K."/>
        </authorList>
    </citation>
    <scope>NUCLEOTIDE SEQUENCE [LARGE SCALE GENOMIC DNA]</scope>
    <source>
        <strain evidence="2 3">JCM 17370</strain>
    </source>
</reference>
<dbReference type="Proteomes" id="UP000442533">
    <property type="component" value="Unassembled WGS sequence"/>
</dbReference>
<proteinExistence type="predicted"/>
<comment type="caution">
    <text evidence="2">The sequence shown here is derived from an EMBL/GenBank/DDBJ whole genome shotgun (WGS) entry which is preliminary data.</text>
</comment>
<dbReference type="Gene3D" id="3.50.50.60">
    <property type="entry name" value="FAD/NAD(P)-binding domain"/>
    <property type="match status" value="1"/>
</dbReference>
<dbReference type="Pfam" id="PF07992">
    <property type="entry name" value="Pyr_redox_2"/>
    <property type="match status" value="1"/>
</dbReference>
<dbReference type="GO" id="GO:0005886">
    <property type="term" value="C:plasma membrane"/>
    <property type="evidence" value="ECO:0007669"/>
    <property type="project" value="TreeGrafter"/>
</dbReference>
<dbReference type="GO" id="GO:0050660">
    <property type="term" value="F:flavin adenine dinucleotide binding"/>
    <property type="evidence" value="ECO:0007669"/>
    <property type="project" value="TreeGrafter"/>
</dbReference>
<dbReference type="GO" id="GO:0009061">
    <property type="term" value="P:anaerobic respiration"/>
    <property type="evidence" value="ECO:0007669"/>
    <property type="project" value="TreeGrafter"/>
</dbReference>
<dbReference type="AlphaFoldDB" id="A0A844H3C5"/>
<dbReference type="PRINTS" id="PR00411">
    <property type="entry name" value="PNDRDTASEI"/>
</dbReference>
<organism evidence="2 3">
    <name type="scientific">Paracoccus limosus</name>
    <dbReference type="NCBI Taxonomy" id="913252"/>
    <lineage>
        <taxon>Bacteria</taxon>
        <taxon>Pseudomonadati</taxon>
        <taxon>Pseudomonadota</taxon>
        <taxon>Alphaproteobacteria</taxon>
        <taxon>Rhodobacterales</taxon>
        <taxon>Paracoccaceae</taxon>
        <taxon>Paracoccus</taxon>
    </lineage>
</organism>
<evidence type="ECO:0000313" key="3">
    <source>
        <dbReference type="Proteomes" id="UP000442533"/>
    </source>
</evidence>
<evidence type="ECO:0000313" key="2">
    <source>
        <dbReference type="EMBL" id="MTH33751.1"/>
    </source>
</evidence>
<dbReference type="EMBL" id="WMIF01000003">
    <property type="protein sequence ID" value="MTH33751.1"/>
    <property type="molecule type" value="Genomic_DNA"/>
</dbReference>
<keyword evidence="3" id="KW-1185">Reference proteome</keyword>
<dbReference type="PANTHER" id="PTHR11632">
    <property type="entry name" value="SUCCINATE DEHYDROGENASE 2 FLAVOPROTEIN SUBUNIT"/>
    <property type="match status" value="1"/>
</dbReference>
<feature type="domain" description="FAD/NAD(P)-binding" evidence="1">
    <location>
        <begin position="16"/>
        <end position="202"/>
    </location>
</feature>
<feature type="non-terminal residue" evidence="2">
    <location>
        <position position="227"/>
    </location>
</feature>
<name>A0A844H3C5_9RHOB</name>
<dbReference type="OrthoDB" id="9805351at2"/>
<gene>
    <name evidence="2" type="ORF">GL279_03985</name>
</gene>
<dbReference type="InterPro" id="IPR036188">
    <property type="entry name" value="FAD/NAD-bd_sf"/>
</dbReference>
<dbReference type="GO" id="GO:0000104">
    <property type="term" value="F:succinate dehydrogenase activity"/>
    <property type="evidence" value="ECO:0007669"/>
    <property type="project" value="TreeGrafter"/>
</dbReference>